<dbReference type="RefSeq" id="WP_253443752.1">
    <property type="nucleotide sequence ID" value="NZ_JALJYF010000001.1"/>
</dbReference>
<keyword evidence="8" id="KW-1185">Reference proteome</keyword>
<evidence type="ECO:0000259" key="6">
    <source>
        <dbReference type="Pfam" id="PF03968"/>
    </source>
</evidence>
<keyword evidence="2 5" id="KW-0732">Signal</keyword>
<evidence type="ECO:0000313" key="8">
    <source>
        <dbReference type="Proteomes" id="UP001523550"/>
    </source>
</evidence>
<dbReference type="InterPro" id="IPR052037">
    <property type="entry name" value="LPS_export_LptA"/>
</dbReference>
<evidence type="ECO:0000313" key="7">
    <source>
        <dbReference type="EMBL" id="MCP1726076.1"/>
    </source>
</evidence>
<dbReference type="InterPro" id="IPR005653">
    <property type="entry name" value="OstA-like_N"/>
</dbReference>
<evidence type="ECO:0000256" key="5">
    <source>
        <dbReference type="SAM" id="SignalP"/>
    </source>
</evidence>
<proteinExistence type="predicted"/>
<feature type="region of interest" description="Disordered" evidence="4">
    <location>
        <begin position="147"/>
        <end position="178"/>
    </location>
</feature>
<dbReference type="NCBIfam" id="TIGR03002">
    <property type="entry name" value="outer_YhbN_LptA"/>
    <property type="match status" value="1"/>
</dbReference>
<keyword evidence="3" id="KW-0574">Periplasm</keyword>
<dbReference type="EMBL" id="JALJYF010000001">
    <property type="protein sequence ID" value="MCP1726076.1"/>
    <property type="molecule type" value="Genomic_DNA"/>
</dbReference>
<dbReference type="Proteomes" id="UP001523550">
    <property type="component" value="Unassembled WGS sequence"/>
</dbReference>
<protein>
    <submittedName>
        <fullName evidence="7">Lipopolysaccharide export system protein LptA</fullName>
    </submittedName>
</protein>
<sequence>MINTLARRSPLGRRSTLLATLLCFTLLLAGPASAVEDLEIEADDFDGDGRAGVVTYRGNVVMRHQEMTIHADRMRFHQTPDGDPERAEFDGEPVRLRVIHESGPDTRGQARQIHYRFDTEHLQLIDEAELQQGRQLISAAHIDYNMPTEQVRAQRGEDEESRVRTRFQQNGEEENGGD</sequence>
<comment type="caution">
    <text evidence="7">The sequence shown here is derived from an EMBL/GenBank/DDBJ whole genome shotgun (WGS) entry which is preliminary data.</text>
</comment>
<dbReference type="PANTHER" id="PTHR36504:SF1">
    <property type="entry name" value="LIPOPOLYSACCHARIDE EXPORT SYSTEM PROTEIN LPTA"/>
    <property type="match status" value="1"/>
</dbReference>
<organism evidence="7 8">
    <name type="scientific">Natronospira proteinivora</name>
    <dbReference type="NCBI Taxonomy" id="1807133"/>
    <lineage>
        <taxon>Bacteria</taxon>
        <taxon>Pseudomonadati</taxon>
        <taxon>Pseudomonadota</taxon>
        <taxon>Gammaproteobacteria</taxon>
        <taxon>Natronospirales</taxon>
        <taxon>Natronospiraceae</taxon>
        <taxon>Natronospira</taxon>
    </lineage>
</organism>
<feature type="chain" id="PRO_5046662948" evidence="5">
    <location>
        <begin position="35"/>
        <end position="178"/>
    </location>
</feature>
<evidence type="ECO:0000256" key="2">
    <source>
        <dbReference type="ARBA" id="ARBA00022729"/>
    </source>
</evidence>
<dbReference type="InterPro" id="IPR014340">
    <property type="entry name" value="LptA"/>
</dbReference>
<feature type="signal peptide" evidence="5">
    <location>
        <begin position="1"/>
        <end position="34"/>
    </location>
</feature>
<dbReference type="Pfam" id="PF03968">
    <property type="entry name" value="LptD_N"/>
    <property type="match status" value="1"/>
</dbReference>
<dbReference type="PANTHER" id="PTHR36504">
    <property type="entry name" value="LIPOPOLYSACCHARIDE EXPORT SYSTEM PROTEIN LPTA"/>
    <property type="match status" value="1"/>
</dbReference>
<name>A0ABT1G479_9GAMM</name>
<keyword evidence="1" id="KW-0813">Transport</keyword>
<feature type="domain" description="Organic solvent tolerance-like N-terminal" evidence="6">
    <location>
        <begin position="39"/>
        <end position="149"/>
    </location>
</feature>
<evidence type="ECO:0000256" key="3">
    <source>
        <dbReference type="ARBA" id="ARBA00022764"/>
    </source>
</evidence>
<accession>A0ABT1G479</accession>
<evidence type="ECO:0000256" key="4">
    <source>
        <dbReference type="SAM" id="MobiDB-lite"/>
    </source>
</evidence>
<dbReference type="Gene3D" id="2.60.450.10">
    <property type="entry name" value="Lipopolysaccharide (LPS) transport protein A like domain"/>
    <property type="match status" value="1"/>
</dbReference>
<evidence type="ECO:0000256" key="1">
    <source>
        <dbReference type="ARBA" id="ARBA00022448"/>
    </source>
</evidence>
<reference evidence="7 8" key="1">
    <citation type="submission" date="2022-03" db="EMBL/GenBank/DDBJ databases">
        <title>Genomic Encyclopedia of Type Strains, Phase III (KMG-III): the genomes of soil and plant-associated and newly described type strains.</title>
        <authorList>
            <person name="Whitman W."/>
        </authorList>
    </citation>
    <scope>NUCLEOTIDE SEQUENCE [LARGE SCALE GENOMIC DNA]</scope>
    <source>
        <strain evidence="7 8">BSker1</strain>
    </source>
</reference>
<gene>
    <name evidence="7" type="ORF">J2T60_000041</name>
</gene>